<gene>
    <name evidence="2" type="ORF">RMCC_2471</name>
</gene>
<reference evidence="3" key="2">
    <citation type="submission" date="2016-02" db="EMBL/GenBank/DDBJ databases">
        <title>Draft genome sequence of five rapidly growing Mycobacterium species.</title>
        <authorList>
            <person name="Katahira K."/>
            <person name="Gotou Y."/>
            <person name="Iida K."/>
            <person name="Ogura Y."/>
            <person name="Hayashi T."/>
        </authorList>
    </citation>
    <scope>NUCLEOTIDE SEQUENCE [LARGE SCALE GENOMIC DNA]</scope>
    <source>
        <strain evidence="3">JCM15298</strain>
    </source>
</reference>
<organism evidence="2 3">
    <name type="scientific">Mycolicibacterium canariasense</name>
    <name type="common">Mycobacterium canariasense</name>
    <dbReference type="NCBI Taxonomy" id="228230"/>
    <lineage>
        <taxon>Bacteria</taxon>
        <taxon>Bacillati</taxon>
        <taxon>Actinomycetota</taxon>
        <taxon>Actinomycetes</taxon>
        <taxon>Mycobacteriales</taxon>
        <taxon>Mycobacteriaceae</taxon>
        <taxon>Mycolicibacterium</taxon>
    </lineage>
</organism>
<dbReference type="Proteomes" id="UP000069443">
    <property type="component" value="Unassembled WGS sequence"/>
</dbReference>
<dbReference type="InterPro" id="IPR007538">
    <property type="entry name" value="dATP/dGTP_dipphydrolase_MazZ"/>
</dbReference>
<evidence type="ECO:0000259" key="1">
    <source>
        <dbReference type="Pfam" id="PF04447"/>
    </source>
</evidence>
<sequence length="182" mass="20227">MNDRTDDARKLARIREVLRDPDLYDSYNSVTTRCLVRDIKQAMGLELNGANIPEPDPPAAAIDAAHLDRQRTWSENTFGPYPRLAGVVDHIRKELVEVVDSGNDLSEWVDVLMLAFDGACGTGASSQEIIDALQAKLAVNEALENAYRLVRGERDEALQQLAYLRAQYKQACLEWGVPGGEK</sequence>
<feature type="domain" description="dATP/dGTP diphosphohydrolase MazZ" evidence="1">
    <location>
        <begin position="68"/>
        <end position="158"/>
    </location>
</feature>
<dbReference type="STRING" id="228230.RMCC_2471"/>
<dbReference type="Pfam" id="PF04447">
    <property type="entry name" value="dATP-dGTP_PPHyd"/>
    <property type="match status" value="1"/>
</dbReference>
<accession>A0A117I9X6</accession>
<evidence type="ECO:0000313" key="3">
    <source>
        <dbReference type="Proteomes" id="UP000069443"/>
    </source>
</evidence>
<evidence type="ECO:0000313" key="2">
    <source>
        <dbReference type="EMBL" id="GAS95505.1"/>
    </source>
</evidence>
<protein>
    <recommendedName>
        <fullName evidence="1">dATP/dGTP diphosphohydrolase MazZ domain-containing protein</fullName>
    </recommendedName>
</protein>
<dbReference type="AlphaFoldDB" id="A0A117I9X6"/>
<dbReference type="RefSeq" id="WP_064961291.1">
    <property type="nucleotide sequence ID" value="NZ_BCSY01000039.1"/>
</dbReference>
<reference evidence="3" key="1">
    <citation type="journal article" date="2016" name="Genome Announc.">
        <title>Draft Genome Sequences of Five Rapidly Growing Mycobacterium Species, M. thermoresistibile, M. fortuitum subsp. acetamidolyticum, M. canariasense, M. brisbanense, and M. novocastrense.</title>
        <authorList>
            <person name="Katahira K."/>
            <person name="Ogura Y."/>
            <person name="Gotoh Y."/>
            <person name="Hayashi T."/>
        </authorList>
    </citation>
    <scope>NUCLEOTIDE SEQUENCE [LARGE SCALE GENOMIC DNA]</scope>
    <source>
        <strain evidence="3">JCM15298</strain>
    </source>
</reference>
<comment type="caution">
    <text evidence="2">The sequence shown here is derived from an EMBL/GenBank/DDBJ whole genome shotgun (WGS) entry which is preliminary data.</text>
</comment>
<name>A0A117I9X6_MYCCR</name>
<proteinExistence type="predicted"/>
<dbReference type="EMBL" id="BCSY01000039">
    <property type="protein sequence ID" value="GAS95505.1"/>
    <property type="molecule type" value="Genomic_DNA"/>
</dbReference>
<keyword evidence="3" id="KW-1185">Reference proteome</keyword>